<dbReference type="SUPFAM" id="SSF46785">
    <property type="entry name" value="Winged helix' DNA-binding domain"/>
    <property type="match status" value="1"/>
</dbReference>
<evidence type="ECO:0000313" key="6">
    <source>
        <dbReference type="Proteomes" id="UP000501830"/>
    </source>
</evidence>
<dbReference type="Gene3D" id="1.10.10.10">
    <property type="entry name" value="Winged helix-like DNA-binding domain superfamily/Winged helix DNA-binding domain"/>
    <property type="match status" value="1"/>
</dbReference>
<reference evidence="5 6" key="1">
    <citation type="journal article" date="2017" name="Int. J. Syst. Evol. Microbiol.">
        <title>Jeotgalibaca porci sp. nov. and Jeotgalibaca arthritidis sp. nov., isolated from pigs, and emended description of the genus Jeotgalibaca.</title>
        <authorList>
            <person name="Zamora L."/>
            <person name="Perez-Sancho M."/>
            <person name="Dominguez L."/>
            <person name="Fernandez-Garayzabal J.F."/>
            <person name="Vela A.I."/>
        </authorList>
    </citation>
    <scope>NUCLEOTIDE SEQUENCE [LARGE SCALE GENOMIC DNA]</scope>
    <source>
        <strain evidence="5 6">CCUG 69148</strain>
    </source>
</reference>
<dbReference type="KEGG" id="jpo:G7058_01360"/>
<dbReference type="PRINTS" id="PR00598">
    <property type="entry name" value="HTHMARR"/>
</dbReference>
<keyword evidence="2" id="KW-0238">DNA-binding</keyword>
<keyword evidence="1" id="KW-0805">Transcription regulation</keyword>
<dbReference type="PROSITE" id="PS01117">
    <property type="entry name" value="HTH_MARR_1"/>
    <property type="match status" value="1"/>
</dbReference>
<dbReference type="PANTHER" id="PTHR42756">
    <property type="entry name" value="TRANSCRIPTIONAL REGULATOR, MARR"/>
    <property type="match status" value="1"/>
</dbReference>
<dbReference type="GeneID" id="94551904"/>
<dbReference type="SMART" id="SM00347">
    <property type="entry name" value="HTH_MARR"/>
    <property type="match status" value="1"/>
</dbReference>
<dbReference type="AlphaFoldDB" id="A0A6G7WEZ5"/>
<evidence type="ECO:0000256" key="1">
    <source>
        <dbReference type="ARBA" id="ARBA00023015"/>
    </source>
</evidence>
<feature type="domain" description="HTH marR-type" evidence="4">
    <location>
        <begin position="8"/>
        <end position="140"/>
    </location>
</feature>
<dbReference type="PANTHER" id="PTHR42756:SF1">
    <property type="entry name" value="TRANSCRIPTIONAL REPRESSOR OF EMRAB OPERON"/>
    <property type="match status" value="1"/>
</dbReference>
<keyword evidence="6" id="KW-1185">Reference proteome</keyword>
<proteinExistence type="predicted"/>
<dbReference type="InterPro" id="IPR000835">
    <property type="entry name" value="HTH_MarR-typ"/>
</dbReference>
<dbReference type="InterPro" id="IPR036388">
    <property type="entry name" value="WH-like_DNA-bd_sf"/>
</dbReference>
<keyword evidence="3" id="KW-0804">Transcription</keyword>
<dbReference type="Pfam" id="PF01047">
    <property type="entry name" value="MarR"/>
    <property type="match status" value="1"/>
</dbReference>
<dbReference type="GO" id="GO:0003677">
    <property type="term" value="F:DNA binding"/>
    <property type="evidence" value="ECO:0007669"/>
    <property type="project" value="UniProtKB-KW"/>
</dbReference>
<dbReference type="InterPro" id="IPR036390">
    <property type="entry name" value="WH_DNA-bd_sf"/>
</dbReference>
<sequence length="150" mass="17060">MAERAQDSLKALTVLMRSSQHVQESIKRSISKFGLNTSEFGVLELLYHKGEQPIQSIGKKILLASSSLTYVIDKLENKGLVHRNPCETDRRVIYTGITEEGRKLMDEIFPINEEDIIQIFSVLEPEELSIYADLVKKVGLHAEEWNKSQS</sequence>
<organism evidence="5 6">
    <name type="scientific">Jeotgalibaca porci</name>
    <dbReference type="NCBI Taxonomy" id="1868793"/>
    <lineage>
        <taxon>Bacteria</taxon>
        <taxon>Bacillati</taxon>
        <taxon>Bacillota</taxon>
        <taxon>Bacilli</taxon>
        <taxon>Lactobacillales</taxon>
        <taxon>Carnobacteriaceae</taxon>
        <taxon>Jeotgalibaca</taxon>
    </lineage>
</organism>
<name>A0A6G7WEZ5_9LACT</name>
<evidence type="ECO:0000256" key="3">
    <source>
        <dbReference type="ARBA" id="ARBA00023163"/>
    </source>
</evidence>
<dbReference type="GO" id="GO:0003700">
    <property type="term" value="F:DNA-binding transcription factor activity"/>
    <property type="evidence" value="ECO:0007669"/>
    <property type="project" value="InterPro"/>
</dbReference>
<evidence type="ECO:0000313" key="5">
    <source>
        <dbReference type="EMBL" id="QIK50811.1"/>
    </source>
</evidence>
<accession>A0A6G7WEZ5</accession>
<dbReference type="PROSITE" id="PS50995">
    <property type="entry name" value="HTH_MARR_2"/>
    <property type="match status" value="1"/>
</dbReference>
<evidence type="ECO:0000256" key="2">
    <source>
        <dbReference type="ARBA" id="ARBA00023125"/>
    </source>
</evidence>
<gene>
    <name evidence="5" type="ORF">G7058_01360</name>
</gene>
<evidence type="ECO:0000259" key="4">
    <source>
        <dbReference type="PROSITE" id="PS50995"/>
    </source>
</evidence>
<dbReference type="RefSeq" id="WP_166061849.1">
    <property type="nucleotide sequence ID" value="NZ_CP049889.1"/>
</dbReference>
<dbReference type="Proteomes" id="UP000501830">
    <property type="component" value="Chromosome"/>
</dbReference>
<dbReference type="EMBL" id="CP049889">
    <property type="protein sequence ID" value="QIK50811.1"/>
    <property type="molecule type" value="Genomic_DNA"/>
</dbReference>
<protein>
    <submittedName>
        <fullName evidence="5">MarR family transcriptional regulator</fullName>
    </submittedName>
</protein>
<dbReference type="InterPro" id="IPR023187">
    <property type="entry name" value="Tscrpt_reg_MarR-type_CS"/>
</dbReference>